<protein>
    <submittedName>
        <fullName evidence="2">DUF262 domain-containing protein</fullName>
    </submittedName>
</protein>
<organism evidence="2 3">
    <name type="scientific">Listeria fleischmannii</name>
    <dbReference type="NCBI Taxonomy" id="1069827"/>
    <lineage>
        <taxon>Bacteria</taxon>
        <taxon>Bacillati</taxon>
        <taxon>Bacillota</taxon>
        <taxon>Bacilli</taxon>
        <taxon>Bacillales</taxon>
        <taxon>Listeriaceae</taxon>
        <taxon>Listeria</taxon>
    </lineage>
</organism>
<evidence type="ECO:0000313" key="3">
    <source>
        <dbReference type="Proteomes" id="UP000571128"/>
    </source>
</evidence>
<dbReference type="Pfam" id="PF03235">
    <property type="entry name" value="GmrSD_N"/>
    <property type="match status" value="1"/>
</dbReference>
<proteinExistence type="predicted"/>
<dbReference type="PANTHER" id="PTHR35149">
    <property type="entry name" value="SLL5132 PROTEIN"/>
    <property type="match status" value="1"/>
</dbReference>
<dbReference type="Proteomes" id="UP000571128">
    <property type="component" value="Unassembled WGS sequence"/>
</dbReference>
<dbReference type="AlphaFoldDB" id="A0A841YEP8"/>
<accession>A0A841YEP8</accession>
<evidence type="ECO:0000259" key="1">
    <source>
        <dbReference type="Pfam" id="PF03235"/>
    </source>
</evidence>
<gene>
    <name evidence="2" type="ORF">HB844_07690</name>
</gene>
<comment type="caution">
    <text evidence="2">The sequence shown here is derived from an EMBL/GenBank/DDBJ whole genome shotgun (WGS) entry which is preliminary data.</text>
</comment>
<reference evidence="2 3" key="1">
    <citation type="submission" date="2020-03" db="EMBL/GenBank/DDBJ databases">
        <title>Soil Listeria distribution.</title>
        <authorList>
            <person name="Liao J."/>
            <person name="Wiedmann M."/>
        </authorList>
    </citation>
    <scope>NUCLEOTIDE SEQUENCE [LARGE SCALE GENOMIC DNA]</scope>
    <source>
        <strain evidence="2 3">FSL L7-1645</strain>
    </source>
</reference>
<dbReference type="RefSeq" id="WP_039879963.1">
    <property type="nucleotide sequence ID" value="NZ_JAARPY010000006.1"/>
</dbReference>
<name>A0A841YEP8_9LIST</name>
<evidence type="ECO:0000313" key="2">
    <source>
        <dbReference type="EMBL" id="MBC1398746.1"/>
    </source>
</evidence>
<feature type="domain" description="GmrSD restriction endonucleases N-terminal" evidence="1">
    <location>
        <begin position="10"/>
        <end position="217"/>
    </location>
</feature>
<dbReference type="EMBL" id="JAARPY010000006">
    <property type="protein sequence ID" value="MBC1398746.1"/>
    <property type="molecule type" value="Genomic_DNA"/>
</dbReference>
<sequence length="284" mass="33818">MEGNVRHLTEYLRGATKLIIPVYQRNYDWKIENCKRLMEDLIMLEDENKQTHFLGSMVVKPGNLSQEIIVIDGQQRLTTVSILLLALKNWMENHSKTGKRINPKNIEDTFLMDTFRSDVDKYKLIPNPRDFETYKKLFGDEKFFVRHSNLTLNYEYFYNVLDQETISLDSLMNSIEKLQVMIVNLNSPNDDPQLIFESLNSTGVDLKDGDKIRNYLLMNELPDAQVAYFKNYWEPIEERTNFDLSSFFRDYLTVKTYKYPNISKVYETFIEFYSFKYNDKMSFF</sequence>
<dbReference type="PANTHER" id="PTHR35149:SF2">
    <property type="entry name" value="DUF262 DOMAIN-CONTAINING PROTEIN"/>
    <property type="match status" value="1"/>
</dbReference>
<dbReference type="InterPro" id="IPR004919">
    <property type="entry name" value="GmrSD_N"/>
</dbReference>